<reference evidence="1" key="1">
    <citation type="submission" date="2020-11" db="EMBL/GenBank/DDBJ databases">
        <authorList>
            <person name="Davenport K.M."/>
            <person name="Bickhart D.M."/>
            <person name="Smith T.P.L."/>
            <person name="Murdoch B.M."/>
            <person name="Rosen B.D."/>
        </authorList>
    </citation>
    <scope>NUCLEOTIDE SEQUENCE [LARGE SCALE GENOMIC DNA]</scope>
    <source>
        <strain evidence="1">OAR_USU_Benz2616</strain>
    </source>
</reference>
<reference evidence="1" key="2">
    <citation type="submission" date="2025-08" db="UniProtKB">
        <authorList>
            <consortium name="Ensembl"/>
        </authorList>
    </citation>
    <scope>IDENTIFICATION</scope>
</reference>
<accession>A0AC11DAQ2</accession>
<name>A0AC11DAQ2_SHEEP</name>
<dbReference type="Ensembl" id="ENSOART00020079891.1">
    <property type="protein sequence ID" value="ENSOARP00020039860.1"/>
    <property type="gene ID" value="ENSOARG00020003170.2"/>
</dbReference>
<evidence type="ECO:0000313" key="1">
    <source>
        <dbReference type="Ensembl" id="ENSOARP00020039860.1"/>
    </source>
</evidence>
<protein>
    <submittedName>
        <fullName evidence="1">Uncharacterized protein</fullName>
    </submittedName>
</protein>
<reference evidence="1" key="3">
    <citation type="submission" date="2025-09" db="UniProtKB">
        <authorList>
            <consortium name="Ensembl"/>
        </authorList>
    </citation>
    <scope>IDENTIFICATION</scope>
</reference>
<organism evidence="1">
    <name type="scientific">Ovis aries</name>
    <name type="common">Sheep</name>
    <dbReference type="NCBI Taxonomy" id="9940"/>
    <lineage>
        <taxon>Eukaryota</taxon>
        <taxon>Metazoa</taxon>
        <taxon>Chordata</taxon>
        <taxon>Craniata</taxon>
        <taxon>Vertebrata</taxon>
        <taxon>Euteleostomi</taxon>
        <taxon>Mammalia</taxon>
        <taxon>Eutheria</taxon>
        <taxon>Laurasiatheria</taxon>
        <taxon>Artiodactyla</taxon>
        <taxon>Ruminantia</taxon>
        <taxon>Pecora</taxon>
        <taxon>Bovidae</taxon>
        <taxon>Caprinae</taxon>
        <taxon>Ovis</taxon>
    </lineage>
</organism>
<sequence length="275" mass="28493">MRSRKLAGGVRSSARLRARSCSAASASAQDTHVATSAQTACQTPSSHKATDRRTSKKFKYDKGHLVKAELQKHRSDSAATPSETPGTHDPLASAEDGASLLGKEAGGSAPQGTAGPLPGRCGTESDASPAETEDEPLPPRHGAPVGGESNGGCPARDGVALDLEQGPAAPLLLDGSALLDDDSNQPMPVSRFFGNVELMQVRPVLLPPQDGHPWQTACSVLTAVHMCARCLVRVNTVRNVTREERAKQVPIGGPTPLSLRTDALVSAGVGRPGPV</sequence>
<proteinExistence type="predicted"/>
<gene>
    <name evidence="1" type="primary">C12H1orf174</name>
</gene>